<dbReference type="Proteomes" id="UP000005695">
    <property type="component" value="Unassembled WGS sequence"/>
</dbReference>
<evidence type="ECO:0000313" key="2">
    <source>
        <dbReference type="EMBL" id="EAT16059.1"/>
    </source>
</evidence>
<protein>
    <submittedName>
        <fullName evidence="2">Uncharacterized protein</fullName>
    </submittedName>
</protein>
<evidence type="ECO:0000256" key="1">
    <source>
        <dbReference type="SAM" id="MobiDB-lite"/>
    </source>
</evidence>
<reference evidence="2" key="1">
    <citation type="submission" date="2006-05" db="EMBL/GenBank/DDBJ databases">
        <title>Annotation of the draft genome assembly of Desulfuromonas acetoxidans DSM 684.</title>
        <authorList>
            <consortium name="US DOE Joint Genome Institute (JGI-ORNL)"/>
            <person name="Larimer F."/>
            <person name="Land M."/>
            <person name="Hauser L."/>
        </authorList>
    </citation>
    <scope>NUCLEOTIDE SEQUENCE [LARGE SCALE GENOMIC DNA]</scope>
    <source>
        <strain evidence="2">DSM 684</strain>
    </source>
</reference>
<dbReference type="AlphaFoldDB" id="Q1K082"/>
<comment type="caution">
    <text evidence="2">The sequence shown here is derived from an EMBL/GenBank/DDBJ whole genome shotgun (WGS) entry which is preliminary data.</text>
</comment>
<reference evidence="2" key="2">
    <citation type="submission" date="2006-05" db="EMBL/GenBank/DDBJ databases">
        <title>Sequencing of the draft genome and assembly of Desulfuromonas acetoxidans DSM 684.</title>
        <authorList>
            <consortium name="US DOE Joint Genome Institute (JGI-PGF)"/>
            <person name="Copeland A."/>
            <person name="Lucas S."/>
            <person name="Lapidus A."/>
            <person name="Barry K."/>
            <person name="Detter J.C."/>
            <person name="Glavina del Rio T."/>
            <person name="Hammon N."/>
            <person name="Israni S."/>
            <person name="Dalin E."/>
            <person name="Tice H."/>
            <person name="Bruce D."/>
            <person name="Pitluck S."/>
            <person name="Richardson P."/>
        </authorList>
    </citation>
    <scope>NUCLEOTIDE SEQUENCE [LARGE SCALE GENOMIC DNA]</scope>
    <source>
        <strain evidence="2">DSM 684</strain>
    </source>
</reference>
<feature type="compositionally biased region" description="Basic and acidic residues" evidence="1">
    <location>
        <begin position="1"/>
        <end position="14"/>
    </location>
</feature>
<organism evidence="2 3">
    <name type="scientific">Desulfuromonas acetoxidans (strain DSM 684 / 11070)</name>
    <dbReference type="NCBI Taxonomy" id="281689"/>
    <lineage>
        <taxon>Bacteria</taxon>
        <taxon>Pseudomonadati</taxon>
        <taxon>Thermodesulfobacteriota</taxon>
        <taxon>Desulfuromonadia</taxon>
        <taxon>Desulfuromonadales</taxon>
        <taxon>Desulfuromonadaceae</taxon>
        <taxon>Desulfuromonas</taxon>
    </lineage>
</organism>
<proteinExistence type="predicted"/>
<accession>Q1K082</accession>
<gene>
    <name evidence="2" type="ORF">Dace_2360</name>
</gene>
<name>Q1K082_DESA6</name>
<feature type="region of interest" description="Disordered" evidence="1">
    <location>
        <begin position="1"/>
        <end position="32"/>
    </location>
</feature>
<dbReference type="RefSeq" id="WP_005999974.1">
    <property type="nucleotide sequence ID" value="NZ_AAEW02000007.1"/>
</dbReference>
<sequence length="112" mass="11397">MPTHKDLAGDELHPPKAHASSHTGGADDIQAATATQKGLMTATQVGKLNGIASGADKTQSAVAAATAKTALVDGDLLAALDSEDSNTLVTVSLSDLKAFLKTYFDTVYAPIS</sequence>
<evidence type="ECO:0000313" key="3">
    <source>
        <dbReference type="Proteomes" id="UP000005695"/>
    </source>
</evidence>
<keyword evidence="3" id="KW-1185">Reference proteome</keyword>
<dbReference type="EMBL" id="AAEW02000007">
    <property type="protein sequence ID" value="EAT16059.1"/>
    <property type="molecule type" value="Genomic_DNA"/>
</dbReference>